<reference evidence="2" key="1">
    <citation type="submission" date="2015-06" db="EMBL/GenBank/DDBJ databases">
        <authorList>
            <person name="Joergensen T."/>
        </authorList>
    </citation>
    <scope>NUCLEOTIDE SEQUENCE</scope>
    <source>
        <strain evidence="2">RGFK0778</strain>
    </source>
</reference>
<name>A0A0H5QJ30_9ZZZZ</name>
<dbReference type="AlphaFoldDB" id="A0A0H5QJ30"/>
<dbReference type="PANTHER" id="PTHR32305">
    <property type="match status" value="1"/>
</dbReference>
<dbReference type="Gene3D" id="2.180.10.10">
    <property type="entry name" value="RHS repeat-associated core"/>
    <property type="match status" value="1"/>
</dbReference>
<protein>
    <recommendedName>
        <fullName evidence="1">DUF6443 domain-containing protein</fullName>
    </recommendedName>
</protein>
<proteinExistence type="predicted"/>
<dbReference type="EMBL" id="LN853387">
    <property type="protein sequence ID" value="CRY95807.1"/>
    <property type="molecule type" value="Genomic_DNA"/>
</dbReference>
<reference evidence="2" key="2">
    <citation type="submission" date="2015-07" db="EMBL/GenBank/DDBJ databases">
        <title>Plasmids, circular viruses and viroids from rat gut.</title>
        <authorList>
            <person name="Jorgensen T.J."/>
            <person name="Hansen M.A."/>
            <person name="Xu Z."/>
            <person name="Tabak M.A."/>
            <person name="Sorensen S.J."/>
            <person name="Hansen L.H."/>
        </authorList>
    </citation>
    <scope>NUCLEOTIDE SEQUENCE</scope>
    <source>
        <strain evidence="2">RGFK0778</strain>
    </source>
</reference>
<evidence type="ECO:0000313" key="2">
    <source>
        <dbReference type="EMBL" id="CRY95807.1"/>
    </source>
</evidence>
<organism evidence="2">
    <name type="scientific">uncultured prokaryote</name>
    <dbReference type="NCBI Taxonomy" id="198431"/>
    <lineage>
        <taxon>unclassified sequences</taxon>
        <taxon>environmental samples</taxon>
    </lineage>
</organism>
<feature type="domain" description="DUF6443" evidence="1">
    <location>
        <begin position="62"/>
        <end position="181"/>
    </location>
</feature>
<sequence length="729" mass="81296">MITDYDSEEGWCDIRYSFSENTSAYARILKSVVIFDNAGNEVQFEQEGKSRELTSSNWISTNKFTSEGGRTWITDVSCYDGLGRQFQEIRKWGDADGNDIVTLTEYDNAGRVSNTWLPVSSGSSGAPKDASAIKSAARTAYGDNYPFVETEYERSSLNRVTTSRMPGNTLRQADAASRTTYGHNEAGELLYGRVTSGGSLEIGGTVDANLFLKTTSTDADGRQLTEFSDTEGRIILRRHGIGNETADTYYFYDDRGRLRIIASPECARTLSVNLTLPAASDIIRKLCFTYLSDSKGRIVERTRPGSGPESFIYDNAGNLAGFQDENLRQEGKWRIYGHDKFHRMIWEGTVPDGRGRAAMQSVVSTGSGLASLKASSGFKLLSEHLYDTEISDLSSKGIDFQAPGSGWAVPDRIRLKGLKTYERTTVLGAQEEKSVERAFYYDRKGRLIQTAAKNHLGYTSRYSSRFDFTGNVIETRESHLTDDSGNPSLTKSGKFIYDERGRMVKETVTCQDARSVTSEYGYDIQDRVTAILRKADGHEYGEAFSYTVQGWTKNHVSPFFSSDLAYMDGLDGSATPQYGGNIAQWSWRHGNGNPENTYLFHYDSHSRITETSHIPASGASPHAESGISYDLNGNILSLTRKDAGHPEVTLTTVLALEVLLLLPIHLCDDIEIAFLSDGQMCLHRGRHTGRDFSRHTVEPGKSTVLEDRRRGDHGLRFRRRMVRHTLFFL</sequence>
<dbReference type="InterPro" id="IPR045619">
    <property type="entry name" value="DUF6443"/>
</dbReference>
<dbReference type="InterPro" id="IPR050708">
    <property type="entry name" value="T6SS_VgrG/RHS"/>
</dbReference>
<dbReference type="Pfam" id="PF20041">
    <property type="entry name" value="DUF6443"/>
    <property type="match status" value="1"/>
</dbReference>
<dbReference type="PANTHER" id="PTHR32305:SF15">
    <property type="entry name" value="PROTEIN RHSA-RELATED"/>
    <property type="match status" value="1"/>
</dbReference>
<accession>A0A0H5QJ30</accession>
<evidence type="ECO:0000259" key="1">
    <source>
        <dbReference type="Pfam" id="PF20041"/>
    </source>
</evidence>